<dbReference type="RefSeq" id="WP_133575063.1">
    <property type="nucleotide sequence ID" value="NZ_SNYC01000003.1"/>
</dbReference>
<sequence>MTSQKIGFGTATALVIANMIGTGVFTSLGFQVKGLPSGPLLIFLWFCGGVLALCGGLSYIQLAKRYPGSGGEYHYIKAAYHPVFSYFTGIISVFAGFAAPVALATMALSSYLSQVFPKIPLKISSLGIITLITLIHCFSIHLSKRFQFISTAVKLLLILLFIGYGLSSSAAGTSFLFHADDLKLITSQGFATSLIYVSFAYSGWNACVYIFNEIKDPERNIKKAILTGTIMVTIIYMLLNYVFLRTVPIKELENVIEVGARSATAIFGYSGGKIMAGVISLLLISSISAMVWTGSRVVSKMASELLPAKSTLTNQEIPLIPILVQFLITVVLIMTNSFGKILMYTSILLMFTSCLAVGTLFKRSNQAKIIHLVPAVIFILLNAYAIVVVMGS</sequence>
<feature type="transmembrane region" description="Helical" evidence="5">
    <location>
        <begin position="224"/>
        <end position="244"/>
    </location>
</feature>
<feature type="transmembrane region" description="Helical" evidence="5">
    <location>
        <begin position="123"/>
        <end position="143"/>
    </location>
</feature>
<feature type="transmembrane region" description="Helical" evidence="5">
    <location>
        <begin position="316"/>
        <end position="335"/>
    </location>
</feature>
<protein>
    <submittedName>
        <fullName evidence="6">Amino acid/polyamine/organocation transporter (APC superfamily)</fullName>
    </submittedName>
</protein>
<dbReference type="PANTHER" id="PTHR11785">
    <property type="entry name" value="AMINO ACID TRANSPORTER"/>
    <property type="match status" value="1"/>
</dbReference>
<comment type="caution">
    <text evidence="6">The sequence shown here is derived from an EMBL/GenBank/DDBJ whole genome shotgun (WGS) entry which is preliminary data.</text>
</comment>
<feature type="transmembrane region" description="Helical" evidence="5">
    <location>
        <begin position="372"/>
        <end position="391"/>
    </location>
</feature>
<feature type="transmembrane region" description="Helical" evidence="5">
    <location>
        <begin position="7"/>
        <end position="30"/>
    </location>
</feature>
<feature type="transmembrane region" description="Helical" evidence="5">
    <location>
        <begin position="341"/>
        <end position="360"/>
    </location>
</feature>
<gene>
    <name evidence="6" type="ORF">ATK78_1172</name>
</gene>
<keyword evidence="7" id="KW-1185">Reference proteome</keyword>
<dbReference type="InterPro" id="IPR050598">
    <property type="entry name" value="AminoAcid_Transporter"/>
</dbReference>
<evidence type="ECO:0000313" key="7">
    <source>
        <dbReference type="Proteomes" id="UP000295620"/>
    </source>
</evidence>
<keyword evidence="3 5" id="KW-1133">Transmembrane helix</keyword>
<name>A0A4R6T3U1_9SPHI</name>
<feature type="transmembrane region" description="Helical" evidence="5">
    <location>
        <begin position="189"/>
        <end position="212"/>
    </location>
</feature>
<comment type="subcellular location">
    <subcellularLocation>
        <location evidence="1">Membrane</location>
        <topology evidence="1">Multi-pass membrane protein</topology>
    </subcellularLocation>
</comment>
<accession>A0A4R6T3U1</accession>
<proteinExistence type="predicted"/>
<dbReference type="EMBL" id="SNYC01000003">
    <property type="protein sequence ID" value="TDQ12041.1"/>
    <property type="molecule type" value="Genomic_DNA"/>
</dbReference>
<keyword evidence="2 5" id="KW-0812">Transmembrane</keyword>
<evidence type="ECO:0000256" key="5">
    <source>
        <dbReference type="SAM" id="Phobius"/>
    </source>
</evidence>
<keyword evidence="4 5" id="KW-0472">Membrane</keyword>
<dbReference type="AlphaFoldDB" id="A0A4R6T3U1"/>
<dbReference type="PIRSF" id="PIRSF006060">
    <property type="entry name" value="AA_transporter"/>
    <property type="match status" value="1"/>
</dbReference>
<evidence type="ECO:0000256" key="2">
    <source>
        <dbReference type="ARBA" id="ARBA00022692"/>
    </source>
</evidence>
<dbReference type="GO" id="GO:0015179">
    <property type="term" value="F:L-amino acid transmembrane transporter activity"/>
    <property type="evidence" value="ECO:0007669"/>
    <property type="project" value="TreeGrafter"/>
</dbReference>
<dbReference type="GO" id="GO:0016020">
    <property type="term" value="C:membrane"/>
    <property type="evidence" value="ECO:0007669"/>
    <property type="project" value="UniProtKB-SubCell"/>
</dbReference>
<organism evidence="6 7">
    <name type="scientific">Pedobacter metabolipauper</name>
    <dbReference type="NCBI Taxonomy" id="425513"/>
    <lineage>
        <taxon>Bacteria</taxon>
        <taxon>Pseudomonadati</taxon>
        <taxon>Bacteroidota</taxon>
        <taxon>Sphingobacteriia</taxon>
        <taxon>Sphingobacteriales</taxon>
        <taxon>Sphingobacteriaceae</taxon>
        <taxon>Pedobacter</taxon>
    </lineage>
</organism>
<dbReference type="Gene3D" id="1.20.1740.10">
    <property type="entry name" value="Amino acid/polyamine transporter I"/>
    <property type="match status" value="1"/>
</dbReference>
<dbReference type="Pfam" id="PF13520">
    <property type="entry name" value="AA_permease_2"/>
    <property type="match status" value="1"/>
</dbReference>
<reference evidence="6 7" key="1">
    <citation type="submission" date="2019-03" db="EMBL/GenBank/DDBJ databases">
        <title>Genomic Encyclopedia of Archaeal and Bacterial Type Strains, Phase II (KMG-II): from individual species to whole genera.</title>
        <authorList>
            <person name="Goeker M."/>
        </authorList>
    </citation>
    <scope>NUCLEOTIDE SEQUENCE [LARGE SCALE GENOMIC DNA]</scope>
    <source>
        <strain evidence="6 7">DSM 19035</strain>
    </source>
</reference>
<dbReference type="Proteomes" id="UP000295620">
    <property type="component" value="Unassembled WGS sequence"/>
</dbReference>
<feature type="transmembrane region" description="Helical" evidence="5">
    <location>
        <begin position="274"/>
        <end position="295"/>
    </location>
</feature>
<feature type="transmembrane region" description="Helical" evidence="5">
    <location>
        <begin position="155"/>
        <end position="177"/>
    </location>
</feature>
<dbReference type="PANTHER" id="PTHR11785:SF512">
    <property type="entry name" value="SOBREMESA, ISOFORM B"/>
    <property type="match status" value="1"/>
</dbReference>
<evidence type="ECO:0000256" key="3">
    <source>
        <dbReference type="ARBA" id="ARBA00022989"/>
    </source>
</evidence>
<evidence type="ECO:0000256" key="4">
    <source>
        <dbReference type="ARBA" id="ARBA00023136"/>
    </source>
</evidence>
<feature type="transmembrane region" description="Helical" evidence="5">
    <location>
        <begin position="42"/>
        <end position="62"/>
    </location>
</feature>
<dbReference type="OrthoDB" id="9810109at2"/>
<dbReference type="InterPro" id="IPR002293">
    <property type="entry name" value="AA/rel_permease1"/>
</dbReference>
<evidence type="ECO:0000313" key="6">
    <source>
        <dbReference type="EMBL" id="TDQ12041.1"/>
    </source>
</evidence>
<feature type="transmembrane region" description="Helical" evidence="5">
    <location>
        <begin position="83"/>
        <end position="103"/>
    </location>
</feature>
<evidence type="ECO:0000256" key="1">
    <source>
        <dbReference type="ARBA" id="ARBA00004141"/>
    </source>
</evidence>